<organism evidence="3 4">
    <name type="scientific">Devosia yakushimensis</name>
    <dbReference type="NCBI Taxonomy" id="470028"/>
    <lineage>
        <taxon>Bacteria</taxon>
        <taxon>Pseudomonadati</taxon>
        <taxon>Pseudomonadota</taxon>
        <taxon>Alphaproteobacteria</taxon>
        <taxon>Hyphomicrobiales</taxon>
        <taxon>Devosiaceae</taxon>
        <taxon>Devosia</taxon>
    </lineage>
</organism>
<reference evidence="3" key="2">
    <citation type="submission" date="2023-01" db="EMBL/GenBank/DDBJ databases">
        <title>Draft genome sequence of Devosia yakushimensis strain NBRC 103855.</title>
        <authorList>
            <person name="Sun Q."/>
            <person name="Mori K."/>
        </authorList>
    </citation>
    <scope>NUCLEOTIDE SEQUENCE</scope>
    <source>
        <strain evidence="3">NBRC 103855</strain>
    </source>
</reference>
<feature type="transmembrane region" description="Helical" evidence="2">
    <location>
        <begin position="34"/>
        <end position="54"/>
    </location>
</feature>
<dbReference type="RefSeq" id="WP_284393304.1">
    <property type="nucleotide sequence ID" value="NZ_BSNG01000002.1"/>
</dbReference>
<keyword evidence="2" id="KW-0472">Membrane</keyword>
<accession>A0ABQ5UJT2</accession>
<evidence type="ECO:0000256" key="1">
    <source>
        <dbReference type="SAM" id="MobiDB-lite"/>
    </source>
</evidence>
<feature type="region of interest" description="Disordered" evidence="1">
    <location>
        <begin position="1"/>
        <end position="27"/>
    </location>
</feature>
<evidence type="ECO:0000256" key="2">
    <source>
        <dbReference type="SAM" id="Phobius"/>
    </source>
</evidence>
<protein>
    <submittedName>
        <fullName evidence="3">Uncharacterized protein</fullName>
    </submittedName>
</protein>
<evidence type="ECO:0000313" key="4">
    <source>
        <dbReference type="Proteomes" id="UP001161406"/>
    </source>
</evidence>
<gene>
    <name evidence="3" type="ORF">GCM10007913_36530</name>
</gene>
<dbReference type="Proteomes" id="UP001161406">
    <property type="component" value="Unassembled WGS sequence"/>
</dbReference>
<comment type="caution">
    <text evidence="3">The sequence shown here is derived from an EMBL/GenBank/DDBJ whole genome shotgun (WGS) entry which is preliminary data.</text>
</comment>
<reference evidence="3" key="1">
    <citation type="journal article" date="2014" name="Int. J. Syst. Evol. Microbiol.">
        <title>Complete genome of a new Firmicutes species belonging to the dominant human colonic microbiota ('Ruminococcus bicirculans') reveals two chromosomes and a selective capacity to utilize plant glucans.</title>
        <authorList>
            <consortium name="NISC Comparative Sequencing Program"/>
            <person name="Wegmann U."/>
            <person name="Louis P."/>
            <person name="Goesmann A."/>
            <person name="Henrissat B."/>
            <person name="Duncan S.H."/>
            <person name="Flint H.J."/>
        </authorList>
    </citation>
    <scope>NUCLEOTIDE SEQUENCE</scope>
    <source>
        <strain evidence="3">NBRC 103855</strain>
    </source>
</reference>
<keyword evidence="2" id="KW-1133">Transmembrane helix</keyword>
<sequence length="223" mass="22415">MEETWSLGGVSKGDTTTTPPLDPKPARQPAAGRILSFVVGLVGVAAIAASGWVYSATQRDIARISTDIAQIRLSLALYGQQGANAPATPTPAPAGNNAAMQDLANRLAILEQNWRSGSTTAPTALPAIPAPPAEAAAPTNAGGGDCLPDGMRILVSAGDSYDICNNPAKVEVAVVENGFITLAGGTTIASGATIPLPGSSCNISLMSSGDGGMTGFAEIRVKC</sequence>
<dbReference type="EMBL" id="BSNG01000002">
    <property type="protein sequence ID" value="GLQ11721.1"/>
    <property type="molecule type" value="Genomic_DNA"/>
</dbReference>
<proteinExistence type="predicted"/>
<keyword evidence="4" id="KW-1185">Reference proteome</keyword>
<name>A0ABQ5UJT2_9HYPH</name>
<keyword evidence="2" id="KW-0812">Transmembrane</keyword>
<evidence type="ECO:0000313" key="3">
    <source>
        <dbReference type="EMBL" id="GLQ11721.1"/>
    </source>
</evidence>